<evidence type="ECO:0000313" key="1">
    <source>
        <dbReference type="Ensembl" id="ENSCPVP00000015671.1"/>
    </source>
</evidence>
<protein>
    <submittedName>
        <fullName evidence="1">Uncharacterized protein</fullName>
    </submittedName>
</protein>
<proteinExistence type="predicted"/>
<organism evidence="1 2">
    <name type="scientific">Geospiza parvula</name>
    <name type="common">Small tree-finch</name>
    <name type="synonym">Camarhynchus parvulus</name>
    <dbReference type="NCBI Taxonomy" id="87175"/>
    <lineage>
        <taxon>Eukaryota</taxon>
        <taxon>Metazoa</taxon>
        <taxon>Chordata</taxon>
        <taxon>Craniata</taxon>
        <taxon>Vertebrata</taxon>
        <taxon>Euteleostomi</taxon>
        <taxon>Archelosauria</taxon>
        <taxon>Archosauria</taxon>
        <taxon>Dinosauria</taxon>
        <taxon>Saurischia</taxon>
        <taxon>Theropoda</taxon>
        <taxon>Coelurosauria</taxon>
        <taxon>Aves</taxon>
        <taxon>Neognathae</taxon>
        <taxon>Neoaves</taxon>
        <taxon>Telluraves</taxon>
        <taxon>Australaves</taxon>
        <taxon>Passeriformes</taxon>
        <taxon>Thraupidae</taxon>
        <taxon>Camarhynchus</taxon>
    </lineage>
</organism>
<reference evidence="1" key="1">
    <citation type="submission" date="2020-02" db="EMBL/GenBank/DDBJ databases">
        <authorList>
            <person name="Enbody D E."/>
            <person name="Pettersson E M."/>
        </authorList>
    </citation>
    <scope>NUCLEOTIDE SEQUENCE [LARGE SCALE GENOMIC DNA]</scope>
</reference>
<reference evidence="1" key="3">
    <citation type="submission" date="2025-09" db="UniProtKB">
        <authorList>
            <consortium name="Ensembl"/>
        </authorList>
    </citation>
    <scope>IDENTIFICATION</scope>
</reference>
<name>A0A8C3N4F5_GEOPR</name>
<sequence>ATGKLICFFYALLNMGQLLPGVTGAIRKQHSCSSALFKINLFPSGDGLLIKSLLPFPVKVQNINQCLGKIPYLMHCYVHYLTEQQLSLCSSSGSAASSSFCSNPSVPDCSESQQQLSRQCLPTWFVTHSLY</sequence>
<evidence type="ECO:0000313" key="2">
    <source>
        <dbReference type="Proteomes" id="UP000694382"/>
    </source>
</evidence>
<keyword evidence="2" id="KW-1185">Reference proteome</keyword>
<dbReference type="AlphaFoldDB" id="A0A8C3N4F5"/>
<accession>A0A8C3N4F5</accession>
<dbReference type="Ensembl" id="ENSCPVT00000016364.2">
    <property type="protein sequence ID" value="ENSCPVP00000015671.1"/>
    <property type="gene ID" value="ENSCPVG00000011453.2"/>
</dbReference>
<dbReference type="Proteomes" id="UP000694382">
    <property type="component" value="Chromosome 12"/>
</dbReference>
<reference evidence="1" key="2">
    <citation type="submission" date="2025-08" db="UniProtKB">
        <authorList>
            <consortium name="Ensembl"/>
        </authorList>
    </citation>
    <scope>IDENTIFICATION</scope>
</reference>